<accession>A0AAD5Q3Y0</accession>
<feature type="region of interest" description="Disordered" evidence="1">
    <location>
        <begin position="42"/>
        <end position="101"/>
    </location>
</feature>
<comment type="caution">
    <text evidence="2">The sequence shown here is derived from an EMBL/GenBank/DDBJ whole genome shotgun (WGS) entry which is preliminary data.</text>
</comment>
<protein>
    <submittedName>
        <fullName evidence="2">Uncharacterized protein</fullName>
    </submittedName>
</protein>
<evidence type="ECO:0000313" key="2">
    <source>
        <dbReference type="EMBL" id="KAJ0392449.1"/>
    </source>
</evidence>
<name>A0AAD5Q3Y0_PYTIN</name>
<feature type="region of interest" description="Disordered" evidence="1">
    <location>
        <begin position="1"/>
        <end position="28"/>
    </location>
</feature>
<evidence type="ECO:0000256" key="1">
    <source>
        <dbReference type="SAM" id="MobiDB-lite"/>
    </source>
</evidence>
<organism evidence="2 3">
    <name type="scientific">Pythium insidiosum</name>
    <name type="common">Pythiosis disease agent</name>
    <dbReference type="NCBI Taxonomy" id="114742"/>
    <lineage>
        <taxon>Eukaryota</taxon>
        <taxon>Sar</taxon>
        <taxon>Stramenopiles</taxon>
        <taxon>Oomycota</taxon>
        <taxon>Peronosporomycetes</taxon>
        <taxon>Pythiales</taxon>
        <taxon>Pythiaceae</taxon>
        <taxon>Pythium</taxon>
    </lineage>
</organism>
<feature type="region of interest" description="Disordered" evidence="1">
    <location>
        <begin position="300"/>
        <end position="346"/>
    </location>
</feature>
<proteinExistence type="predicted"/>
<sequence length="470" mass="51192">MDTARRSVAVVPPAGARPTERPKSLRQLRANNGANLIKAYIQEAEQRREQSRFNSGPGNALAHASSASARGTERGIGDKLTGAGRQPPGLPSPWHPNQERDPAHTLDALFTNRRRLHRSRQASLPRHPSNAGQHHATGADASGAGPPKSIPRRRLHTAEAAASIQGTQYRAPIPTHLPRSKQSRKRKAEAAAVDMMNGNSNGLATGTGRNGSKFRKDLTAQSSNVVGILSRRMVRDVPALKFFDDERDHTAPPVPPVATGSARTAAALVTAASAAAAAADRARPRGVCYTLDANGCRKIKMQSSATQPSRQSGDASGSRSRRSHGASDEATIEKAMGRSIRRKMARRLKSRRQALLRLADDFSKTRRELSTKLRTQLALQRAEMDTMFPTRLALLSADDPSLPPYRARKELQLARLRCKKASLLERCQTLRVLGLVLQRIDDVGQKLGQEATTGEQLFLDLLRCVVEDDH</sequence>
<feature type="compositionally biased region" description="Low complexity" evidence="1">
    <location>
        <begin position="309"/>
        <end position="318"/>
    </location>
</feature>
<evidence type="ECO:0000313" key="3">
    <source>
        <dbReference type="Proteomes" id="UP001209570"/>
    </source>
</evidence>
<dbReference type="Proteomes" id="UP001209570">
    <property type="component" value="Unassembled WGS sequence"/>
</dbReference>
<feature type="region of interest" description="Disordered" evidence="1">
    <location>
        <begin position="163"/>
        <end position="184"/>
    </location>
</feature>
<dbReference type="EMBL" id="JAKCXM010000634">
    <property type="protein sequence ID" value="KAJ0392449.1"/>
    <property type="molecule type" value="Genomic_DNA"/>
</dbReference>
<reference evidence="2" key="1">
    <citation type="submission" date="2021-12" db="EMBL/GenBank/DDBJ databases">
        <title>Prjna785345.</title>
        <authorList>
            <person name="Rujirawat T."/>
            <person name="Krajaejun T."/>
        </authorList>
    </citation>
    <scope>NUCLEOTIDE SEQUENCE</scope>
    <source>
        <strain evidence="2">Pi057C3</strain>
    </source>
</reference>
<keyword evidence="3" id="KW-1185">Reference proteome</keyword>
<feature type="region of interest" description="Disordered" evidence="1">
    <location>
        <begin position="117"/>
        <end position="151"/>
    </location>
</feature>
<feature type="compositionally biased region" description="Basic and acidic residues" evidence="1">
    <location>
        <begin position="325"/>
        <end position="336"/>
    </location>
</feature>
<dbReference type="AlphaFoldDB" id="A0AAD5Q3Y0"/>
<gene>
    <name evidence="2" type="ORF">P43SY_009590</name>
</gene>